<organism evidence="1">
    <name type="scientific">uncultured Caudovirales phage</name>
    <dbReference type="NCBI Taxonomy" id="2100421"/>
    <lineage>
        <taxon>Viruses</taxon>
        <taxon>Duplodnaviria</taxon>
        <taxon>Heunggongvirae</taxon>
        <taxon>Uroviricota</taxon>
        <taxon>Caudoviricetes</taxon>
        <taxon>Peduoviridae</taxon>
        <taxon>Maltschvirus</taxon>
        <taxon>Maltschvirus maltsch</taxon>
    </lineage>
</organism>
<dbReference type="EMBL" id="MF417875">
    <property type="protein sequence ID" value="ASN68279.1"/>
    <property type="molecule type" value="Genomic_DNA"/>
</dbReference>
<reference evidence="1" key="1">
    <citation type="submission" date="2017-06" db="EMBL/GenBank/DDBJ databases">
        <title>Novel phages from South African skin metaviromes.</title>
        <authorList>
            <person name="van Zyl L.J."/>
            <person name="Abrahams Y."/>
            <person name="Stander E.A."/>
            <person name="Kirby B.M."/>
            <person name="Clavaud C."/>
            <person name="Farcet C."/>
            <person name="Breton L."/>
            <person name="Trindade M.I."/>
        </authorList>
    </citation>
    <scope>NUCLEOTIDE SEQUENCE</scope>
</reference>
<name>A0A2H4J1M8_9CAUD</name>
<proteinExistence type="predicted"/>
<evidence type="ECO:0000313" key="1">
    <source>
        <dbReference type="EMBL" id="ASN68279.1"/>
    </source>
</evidence>
<gene>
    <name evidence="1" type="ORF">10S11_17</name>
</gene>
<protein>
    <submittedName>
        <fullName evidence="1">Uncharacterized protein</fullName>
    </submittedName>
</protein>
<sequence length="129" mass="14999">MSKNGISAREVKNGSMSKAYIKNKFINSVDSIILDIKPEICIGRILCYEVDQEVNDEVFVKSELKNLLGKKFDIVIEDNDCDNTNNNIITIENCHMYKYSHFISGGNTRMMQYQFSFTQENKKEEIRRN</sequence>
<accession>A0A2H4J1M8</accession>